<evidence type="ECO:0000256" key="2">
    <source>
        <dbReference type="ARBA" id="ARBA00012438"/>
    </source>
</evidence>
<comment type="caution">
    <text evidence="11">The sequence shown here is derived from an EMBL/GenBank/DDBJ whole genome shotgun (WGS) entry which is preliminary data.</text>
</comment>
<keyword evidence="12" id="KW-1185">Reference proteome</keyword>
<dbReference type="InterPro" id="IPR035965">
    <property type="entry name" value="PAS-like_dom_sf"/>
</dbReference>
<dbReference type="SUPFAM" id="SSF55785">
    <property type="entry name" value="PYP-like sensor domain (PAS domain)"/>
    <property type="match status" value="1"/>
</dbReference>
<dbReference type="Pfam" id="PF13426">
    <property type="entry name" value="PAS_9"/>
    <property type="match status" value="1"/>
</dbReference>
<dbReference type="CDD" id="cd00130">
    <property type="entry name" value="PAS"/>
    <property type="match status" value="1"/>
</dbReference>
<evidence type="ECO:0000313" key="11">
    <source>
        <dbReference type="EMBL" id="RDD63155.1"/>
    </source>
</evidence>
<dbReference type="InterPro" id="IPR003594">
    <property type="entry name" value="HATPase_dom"/>
</dbReference>
<name>A0A369TFJ3_9PROT</name>
<dbReference type="SUPFAM" id="SSF55874">
    <property type="entry name" value="ATPase domain of HSP90 chaperone/DNA topoisomerase II/histidine kinase"/>
    <property type="match status" value="1"/>
</dbReference>
<keyword evidence="4" id="KW-0808">Transferase</keyword>
<proteinExistence type="predicted"/>
<dbReference type="InterPro" id="IPR036097">
    <property type="entry name" value="HisK_dim/P_sf"/>
</dbReference>
<evidence type="ECO:0000259" key="8">
    <source>
        <dbReference type="PROSITE" id="PS50109"/>
    </source>
</evidence>
<dbReference type="PROSITE" id="PS50113">
    <property type="entry name" value="PAC"/>
    <property type="match status" value="1"/>
</dbReference>
<dbReference type="SMART" id="SM00388">
    <property type="entry name" value="HisKA"/>
    <property type="match status" value="1"/>
</dbReference>
<dbReference type="InterPro" id="IPR005467">
    <property type="entry name" value="His_kinase_dom"/>
</dbReference>
<dbReference type="SMART" id="SM00387">
    <property type="entry name" value="HATPase_c"/>
    <property type="match status" value="1"/>
</dbReference>
<reference evidence="11 12" key="1">
    <citation type="submission" date="2018-07" db="EMBL/GenBank/DDBJ databases">
        <title>Venubactetium sediminum gen. nov., sp. nov., isolated from a marine solar saltern.</title>
        <authorList>
            <person name="Wang S."/>
        </authorList>
    </citation>
    <scope>NUCLEOTIDE SEQUENCE [LARGE SCALE GENOMIC DNA]</scope>
    <source>
        <strain evidence="11 12">WD2A32</strain>
    </source>
</reference>
<gene>
    <name evidence="11" type="ORF">DRB17_05165</name>
</gene>
<sequence length="529" mass="57627">MAERRVKPVRTSNNNARGFGEPDGAGDTSGALAGLPPGLQAAVLDRVPPLYLAEPDGRIVFANEGYRKLGGQLDGERVAQLPDTGDLVKARGAEELPTREHRIIAGDKVRTYQAIYEPIAEEDGRLKAVAVRFEPRDEAGELNNALGLARERLDDISRLVSDWIWETDRDLKFVFVSPRVTEVLGYHPMELIGRSWRSLVAENDPLDVENLTRRPPKFRDHEVSIAHRNGQVRLFRMCGVPIFDTHSGRLSGFRGTAQDITDIKAREDAVLEAKASAEEASQAKSRFLANMSHELRTPLNAVIGFAEMMQGEAFGPLGHDAYRDYANDIAQSGRHLLRLITDVLDMAKVEAGRFELREDVVDAVDVARQAVRTVAQSAEQAGLRLDVNTPAGPQHLRADGVKLSQVLINLLGNAVKFTNPGGRVCLRLEPPAGGQGVLFEVTDTGIGMSPDDVNVALTPFGQVDSETARRFHGTGLGLPLAKSLIDLHGGNLEIESTAGKGTTIRAVLPAERSQDLKNERRMAGSSPFS</sequence>
<feature type="domain" description="PAC" evidence="10">
    <location>
        <begin position="219"/>
        <end position="272"/>
    </location>
</feature>
<dbReference type="RefSeq" id="WP_114581106.1">
    <property type="nucleotide sequence ID" value="NZ_QPMH01000003.1"/>
</dbReference>
<dbReference type="Pfam" id="PF00512">
    <property type="entry name" value="HisKA"/>
    <property type="match status" value="1"/>
</dbReference>
<keyword evidence="3" id="KW-0597">Phosphoprotein</keyword>
<accession>A0A369TFJ3</accession>
<comment type="catalytic activity">
    <reaction evidence="1">
        <text>ATP + protein L-histidine = ADP + protein N-phospho-L-histidine.</text>
        <dbReference type="EC" id="2.7.13.3"/>
    </reaction>
</comment>
<organism evidence="11 12">
    <name type="scientific">Ferruginivarius sediminum</name>
    <dbReference type="NCBI Taxonomy" id="2661937"/>
    <lineage>
        <taxon>Bacteria</taxon>
        <taxon>Pseudomonadati</taxon>
        <taxon>Pseudomonadota</taxon>
        <taxon>Alphaproteobacteria</taxon>
        <taxon>Rhodospirillales</taxon>
        <taxon>Rhodospirillaceae</taxon>
        <taxon>Ferruginivarius</taxon>
    </lineage>
</organism>
<evidence type="ECO:0000256" key="1">
    <source>
        <dbReference type="ARBA" id="ARBA00000085"/>
    </source>
</evidence>
<dbReference type="InterPro" id="IPR000014">
    <property type="entry name" value="PAS"/>
</dbReference>
<dbReference type="InterPro" id="IPR004358">
    <property type="entry name" value="Sig_transdc_His_kin-like_C"/>
</dbReference>
<dbReference type="Pfam" id="PF02518">
    <property type="entry name" value="HATPase_c"/>
    <property type="match status" value="1"/>
</dbReference>
<evidence type="ECO:0000259" key="10">
    <source>
        <dbReference type="PROSITE" id="PS50113"/>
    </source>
</evidence>
<dbReference type="NCBIfam" id="TIGR00229">
    <property type="entry name" value="sensory_box"/>
    <property type="match status" value="1"/>
</dbReference>
<dbReference type="PANTHER" id="PTHR43711">
    <property type="entry name" value="TWO-COMPONENT HISTIDINE KINASE"/>
    <property type="match status" value="1"/>
</dbReference>
<dbReference type="Gene3D" id="3.30.450.20">
    <property type="entry name" value="PAS domain"/>
    <property type="match status" value="1"/>
</dbReference>
<dbReference type="EC" id="2.7.13.3" evidence="2"/>
<dbReference type="SMART" id="SM00091">
    <property type="entry name" value="PAS"/>
    <property type="match status" value="1"/>
</dbReference>
<feature type="region of interest" description="Disordered" evidence="7">
    <location>
        <begin position="1"/>
        <end position="32"/>
    </location>
</feature>
<dbReference type="PRINTS" id="PR00344">
    <property type="entry name" value="BCTRLSENSOR"/>
</dbReference>
<dbReference type="SUPFAM" id="SSF47384">
    <property type="entry name" value="Homodimeric domain of signal transducing histidine kinase"/>
    <property type="match status" value="1"/>
</dbReference>
<protein>
    <recommendedName>
        <fullName evidence="2">histidine kinase</fullName>
        <ecNumber evidence="2">2.7.13.3</ecNumber>
    </recommendedName>
</protein>
<keyword evidence="6" id="KW-0902">Two-component regulatory system</keyword>
<dbReference type="PROSITE" id="PS50112">
    <property type="entry name" value="PAS"/>
    <property type="match status" value="1"/>
</dbReference>
<evidence type="ECO:0000256" key="6">
    <source>
        <dbReference type="ARBA" id="ARBA00023012"/>
    </source>
</evidence>
<dbReference type="Gene3D" id="1.10.287.130">
    <property type="match status" value="1"/>
</dbReference>
<dbReference type="InterPro" id="IPR000700">
    <property type="entry name" value="PAS-assoc_C"/>
</dbReference>
<evidence type="ECO:0000256" key="7">
    <source>
        <dbReference type="SAM" id="MobiDB-lite"/>
    </source>
</evidence>
<feature type="domain" description="Histidine kinase" evidence="8">
    <location>
        <begin position="290"/>
        <end position="512"/>
    </location>
</feature>
<feature type="domain" description="PAS" evidence="9">
    <location>
        <begin position="149"/>
        <end position="195"/>
    </location>
</feature>
<dbReference type="AlphaFoldDB" id="A0A369TFJ3"/>
<dbReference type="EMBL" id="QPMH01000003">
    <property type="protein sequence ID" value="RDD63155.1"/>
    <property type="molecule type" value="Genomic_DNA"/>
</dbReference>
<dbReference type="Proteomes" id="UP000253941">
    <property type="component" value="Unassembled WGS sequence"/>
</dbReference>
<evidence type="ECO:0000256" key="4">
    <source>
        <dbReference type="ARBA" id="ARBA00022679"/>
    </source>
</evidence>
<keyword evidence="5" id="KW-0418">Kinase</keyword>
<evidence type="ECO:0000256" key="3">
    <source>
        <dbReference type="ARBA" id="ARBA00022553"/>
    </source>
</evidence>
<dbReference type="InterPro" id="IPR050736">
    <property type="entry name" value="Sensor_HK_Regulatory"/>
</dbReference>
<evidence type="ECO:0000313" key="12">
    <source>
        <dbReference type="Proteomes" id="UP000253941"/>
    </source>
</evidence>
<dbReference type="PANTHER" id="PTHR43711:SF26">
    <property type="entry name" value="SENSOR HISTIDINE KINASE RCSC"/>
    <property type="match status" value="1"/>
</dbReference>
<dbReference type="CDD" id="cd16922">
    <property type="entry name" value="HATPase_EvgS-ArcB-TorS-like"/>
    <property type="match status" value="1"/>
</dbReference>
<dbReference type="SMART" id="SM00086">
    <property type="entry name" value="PAC"/>
    <property type="match status" value="1"/>
</dbReference>
<dbReference type="CDD" id="cd00082">
    <property type="entry name" value="HisKA"/>
    <property type="match status" value="1"/>
</dbReference>
<dbReference type="InterPro" id="IPR001610">
    <property type="entry name" value="PAC"/>
</dbReference>
<evidence type="ECO:0000259" key="9">
    <source>
        <dbReference type="PROSITE" id="PS50112"/>
    </source>
</evidence>
<evidence type="ECO:0000256" key="5">
    <source>
        <dbReference type="ARBA" id="ARBA00022777"/>
    </source>
</evidence>
<dbReference type="GO" id="GO:0000155">
    <property type="term" value="F:phosphorelay sensor kinase activity"/>
    <property type="evidence" value="ECO:0007669"/>
    <property type="project" value="InterPro"/>
</dbReference>
<dbReference type="InterPro" id="IPR036890">
    <property type="entry name" value="HATPase_C_sf"/>
</dbReference>
<dbReference type="InterPro" id="IPR003661">
    <property type="entry name" value="HisK_dim/P_dom"/>
</dbReference>
<dbReference type="Gene3D" id="3.30.565.10">
    <property type="entry name" value="Histidine kinase-like ATPase, C-terminal domain"/>
    <property type="match status" value="1"/>
</dbReference>
<dbReference type="PROSITE" id="PS50109">
    <property type="entry name" value="HIS_KIN"/>
    <property type="match status" value="1"/>
</dbReference>